<dbReference type="AlphaFoldDB" id="A0A850QM05"/>
<dbReference type="PROSITE" id="PS51257">
    <property type="entry name" value="PROKAR_LIPOPROTEIN"/>
    <property type="match status" value="1"/>
</dbReference>
<dbReference type="EC" id="3.2.1.1" evidence="3"/>
<comment type="caution">
    <text evidence="6">The sequence shown here is derived from an EMBL/GenBank/DDBJ whole genome shotgun (WGS) entry which is preliminary data.</text>
</comment>
<evidence type="ECO:0000256" key="3">
    <source>
        <dbReference type="RuleBase" id="RU361134"/>
    </source>
</evidence>
<keyword evidence="4" id="KW-0732">Signal</keyword>
<keyword evidence="3" id="KW-0378">Hydrolase</keyword>
<accession>A0A850QM05</accession>
<dbReference type="Proteomes" id="UP000588051">
    <property type="component" value="Unassembled WGS sequence"/>
</dbReference>
<evidence type="ECO:0000256" key="4">
    <source>
        <dbReference type="SAM" id="SignalP"/>
    </source>
</evidence>
<evidence type="ECO:0000313" key="7">
    <source>
        <dbReference type="Proteomes" id="UP000588051"/>
    </source>
</evidence>
<dbReference type="Gene3D" id="3.20.20.80">
    <property type="entry name" value="Glycosidases"/>
    <property type="match status" value="1"/>
</dbReference>
<keyword evidence="3" id="KW-0326">Glycosidase</keyword>
<dbReference type="PANTHER" id="PTHR10357">
    <property type="entry name" value="ALPHA-AMYLASE FAMILY MEMBER"/>
    <property type="match status" value="1"/>
</dbReference>
<name>A0A850QM05_9BURK</name>
<dbReference type="Pfam" id="PF00128">
    <property type="entry name" value="Alpha-amylase"/>
    <property type="match status" value="2"/>
</dbReference>
<keyword evidence="7" id="KW-1185">Reference proteome</keyword>
<evidence type="ECO:0000256" key="1">
    <source>
        <dbReference type="ARBA" id="ARBA00008061"/>
    </source>
</evidence>
<feature type="domain" description="Glycosyl hydrolase family 13 catalytic" evidence="5">
    <location>
        <begin position="64"/>
        <end position="490"/>
    </location>
</feature>
<dbReference type="PANTHER" id="PTHR10357:SF209">
    <property type="entry name" value="PERIPLASMIC ALPHA-AMYLASE"/>
    <property type="match status" value="1"/>
</dbReference>
<evidence type="ECO:0000313" key="6">
    <source>
        <dbReference type="EMBL" id="NVO78413.1"/>
    </source>
</evidence>
<dbReference type="GO" id="GO:0005975">
    <property type="term" value="P:carbohydrate metabolic process"/>
    <property type="evidence" value="ECO:0007669"/>
    <property type="project" value="InterPro"/>
</dbReference>
<keyword evidence="3" id="KW-0119">Carbohydrate metabolism</keyword>
<dbReference type="SMART" id="SM00642">
    <property type="entry name" value="Aamy"/>
    <property type="match status" value="1"/>
</dbReference>
<dbReference type="PRINTS" id="PR00110">
    <property type="entry name" value="ALPHAAMYLASE"/>
</dbReference>
<feature type="chain" id="PRO_5032910355" description="Alpha-amylase" evidence="4">
    <location>
        <begin position="29"/>
        <end position="581"/>
    </location>
</feature>
<organism evidence="6 7">
    <name type="scientific">Undibacterium oligocarboniphilum</name>
    <dbReference type="NCBI Taxonomy" id="666702"/>
    <lineage>
        <taxon>Bacteria</taxon>
        <taxon>Pseudomonadati</taxon>
        <taxon>Pseudomonadota</taxon>
        <taxon>Betaproteobacteria</taxon>
        <taxon>Burkholderiales</taxon>
        <taxon>Oxalobacteraceae</taxon>
        <taxon>Undibacterium</taxon>
    </lineage>
</organism>
<dbReference type="InterPro" id="IPR006046">
    <property type="entry name" value="Alpha_amylase"/>
</dbReference>
<feature type="signal peptide" evidence="4">
    <location>
        <begin position="1"/>
        <end position="28"/>
    </location>
</feature>
<dbReference type="EMBL" id="JABXYJ010000006">
    <property type="protein sequence ID" value="NVO78413.1"/>
    <property type="molecule type" value="Genomic_DNA"/>
</dbReference>
<evidence type="ECO:0000259" key="5">
    <source>
        <dbReference type="SMART" id="SM00642"/>
    </source>
</evidence>
<evidence type="ECO:0000256" key="2">
    <source>
        <dbReference type="RuleBase" id="RU003615"/>
    </source>
</evidence>
<gene>
    <name evidence="6" type="ORF">HV832_11285</name>
</gene>
<comment type="catalytic activity">
    <reaction evidence="3">
        <text>Endohydrolysis of (1-&gt;4)-alpha-D-glucosidic linkages in polysaccharides containing three or more (1-&gt;4)-alpha-linked D-glucose units.</text>
        <dbReference type="EC" id="3.2.1.1"/>
    </reaction>
</comment>
<dbReference type="RefSeq" id="WP_176803955.1">
    <property type="nucleotide sequence ID" value="NZ_JABXYJ010000006.1"/>
</dbReference>
<dbReference type="InterPro" id="IPR006047">
    <property type="entry name" value="GH13_cat_dom"/>
</dbReference>
<dbReference type="GO" id="GO:0043169">
    <property type="term" value="F:cation binding"/>
    <property type="evidence" value="ECO:0007669"/>
    <property type="project" value="InterPro"/>
</dbReference>
<dbReference type="InterPro" id="IPR017853">
    <property type="entry name" value="GH"/>
</dbReference>
<proteinExistence type="inferred from homology"/>
<comment type="similarity">
    <text evidence="1 2">Belongs to the glycosyl hydrolase 13 family.</text>
</comment>
<dbReference type="GO" id="GO:0004556">
    <property type="term" value="F:alpha-amylase activity"/>
    <property type="evidence" value="ECO:0007669"/>
    <property type="project" value="UniProtKB-UniRule"/>
</dbReference>
<reference evidence="6 7" key="1">
    <citation type="submission" date="2020-06" db="EMBL/GenBank/DDBJ databases">
        <authorList>
            <person name="Qiu C."/>
            <person name="Liu Z."/>
        </authorList>
    </citation>
    <scope>NUCLEOTIDE SEQUENCE [LARGE SCALE GENOMIC DNA]</scope>
    <source>
        <strain evidence="6 7">EM 1</strain>
    </source>
</reference>
<protein>
    <recommendedName>
        <fullName evidence="3">Alpha-amylase</fullName>
        <ecNumber evidence="3">3.2.1.1</ecNumber>
    </recommendedName>
</protein>
<dbReference type="SUPFAM" id="SSF51445">
    <property type="entry name" value="(Trans)glycosidases"/>
    <property type="match status" value="1"/>
</dbReference>
<sequence length="581" mass="64003">MKKNAFLSSSVLSGVLLSAVFSSLTACAGNSQEQSALPPVAVPVPTPVAAGTLPFSWDNATVYFLLTDRFNNVDPRNDLAYGRKADAAELRGYMGGDLAGITAKIREGYFDQLGVDAIWLTPPVEQIHGSTDEGSGVSYAFHGYWARDFTSVDANLGTAQDMQELVDTAHAHGIHILLDIVMNHVGPVTSQDSPWPASWVRDEPVCTYKDIPSTVTCALVKGLPDIRTESDAQVALPGFLVDKWKTEGRYEKEVAELDAFFARTGFPRAPRYYLMKWQTDWVRKYGVDGFRADTTKHVEPQVWKELKQLASQAYEDWKVANPAKKTGDQAFFMTGEVGSYGIGAGQYFTMDGGTKINFYNYGFDSLINFGFKYDATQTYENLFSSYSGKLHGELSGYSVLNYISSHDDDRPFDLHRQKPLEAGTRLLLSPGSAQIYYGDETARNIDVTTANGDARLRSFMNWDAIAANSMQGSVHVADILTHWRKLGLFRHAHPAVGAGVHQMMATQPYTFKRTLNRQGVLDQVVVALDLPADRDSVITVQGAFNDGVSVRDAYSGKTATVVKGTVRFDSRLPVALIELNK</sequence>